<gene>
    <name evidence="1" type="ordered locus">OTBS_0563</name>
</gene>
<name>A5CCZ5_ORITB</name>
<sequence length="59" mass="7011">MVKYCYVNCLGCKIIKALPQHTVKRFILKIIFKRDINVAKSCHVSILDFLLLYDIYYLK</sequence>
<dbReference type="AlphaFoldDB" id="A5CCZ5"/>
<proteinExistence type="predicted"/>
<reference evidence="1 2" key="1">
    <citation type="journal article" date="2007" name="Proc. Natl. Acad. Sci. U.S.A.">
        <title>The Orientia tsutsugamushi genome reveals massive proliferation of conjugative type IV secretion system and host-cell interaction genes.</title>
        <authorList>
            <person name="Cho N.-H."/>
            <person name="Kim H.-R."/>
            <person name="Lee J.-H."/>
            <person name="Kim S.-Y."/>
            <person name="Kim J."/>
            <person name="Cha S."/>
            <person name="Kim S.-Y."/>
            <person name="Darby A.C."/>
            <person name="Fuxelius H.-H."/>
            <person name="Yin J."/>
            <person name="Kim J.H."/>
            <person name="Kim J."/>
            <person name="Lee S.J."/>
            <person name="Koh Y.-S."/>
            <person name="Jang W.-J."/>
            <person name="Park K.-H."/>
            <person name="Andersson S.G.E."/>
            <person name="Choi M.-S."/>
            <person name="Kim I.-S."/>
        </authorList>
    </citation>
    <scope>NUCLEOTIDE SEQUENCE [LARGE SCALE GENOMIC DNA]</scope>
    <source>
        <strain evidence="1 2">Boryong</strain>
    </source>
</reference>
<dbReference type="Proteomes" id="UP000001565">
    <property type="component" value="Chromosome"/>
</dbReference>
<evidence type="ECO:0000313" key="2">
    <source>
        <dbReference type="Proteomes" id="UP000001565"/>
    </source>
</evidence>
<dbReference type="EMBL" id="AM494475">
    <property type="protein sequence ID" value="CAM79629.1"/>
    <property type="molecule type" value="Genomic_DNA"/>
</dbReference>
<dbReference type="KEGG" id="ots:OTBS_0563"/>
<evidence type="ECO:0000313" key="1">
    <source>
        <dbReference type="EMBL" id="CAM79629.1"/>
    </source>
</evidence>
<accession>A5CCZ5</accession>
<protein>
    <submittedName>
        <fullName evidence="1">Uncharacterized protein</fullName>
    </submittedName>
</protein>
<dbReference type="HOGENOM" id="CLU_2956094_0_0_5"/>
<organism evidence="1 2">
    <name type="scientific">Orientia tsutsugamushi (strain Boryong)</name>
    <name type="common">Rickettsia tsutsugamushi</name>
    <dbReference type="NCBI Taxonomy" id="357244"/>
    <lineage>
        <taxon>Bacteria</taxon>
        <taxon>Pseudomonadati</taxon>
        <taxon>Pseudomonadota</taxon>
        <taxon>Alphaproteobacteria</taxon>
        <taxon>Rickettsiales</taxon>
        <taxon>Rickettsiaceae</taxon>
        <taxon>Rickettsieae</taxon>
        <taxon>Orientia</taxon>
    </lineage>
</organism>